<protein>
    <submittedName>
        <fullName evidence="2">Uncharacterized protein</fullName>
    </submittedName>
</protein>
<dbReference type="EMBL" id="CAJOBH010167532">
    <property type="protein sequence ID" value="CAF4899768.1"/>
    <property type="molecule type" value="Genomic_DNA"/>
</dbReference>
<evidence type="ECO:0000313" key="3">
    <source>
        <dbReference type="Proteomes" id="UP000676336"/>
    </source>
</evidence>
<gene>
    <name evidence="1" type="ORF">BYL167_LOCUS52119</name>
    <name evidence="2" type="ORF">SMN809_LOCUS59621</name>
</gene>
<dbReference type="Proteomes" id="UP000681967">
    <property type="component" value="Unassembled WGS sequence"/>
</dbReference>
<evidence type="ECO:0000313" key="2">
    <source>
        <dbReference type="EMBL" id="CAF5058554.1"/>
    </source>
</evidence>
<feature type="non-terminal residue" evidence="2">
    <location>
        <position position="1"/>
    </location>
</feature>
<reference evidence="2" key="1">
    <citation type="submission" date="2021-02" db="EMBL/GenBank/DDBJ databases">
        <authorList>
            <person name="Nowell W R."/>
        </authorList>
    </citation>
    <scope>NUCLEOTIDE SEQUENCE</scope>
</reference>
<evidence type="ECO:0000313" key="1">
    <source>
        <dbReference type="EMBL" id="CAF4899768.1"/>
    </source>
</evidence>
<dbReference type="Proteomes" id="UP000676336">
    <property type="component" value="Unassembled WGS sequence"/>
</dbReference>
<dbReference type="AlphaFoldDB" id="A0A8S3EKN1"/>
<proteinExistence type="predicted"/>
<organism evidence="2 3">
    <name type="scientific">Rotaria magnacalcarata</name>
    <dbReference type="NCBI Taxonomy" id="392030"/>
    <lineage>
        <taxon>Eukaryota</taxon>
        <taxon>Metazoa</taxon>
        <taxon>Spiralia</taxon>
        <taxon>Gnathifera</taxon>
        <taxon>Rotifera</taxon>
        <taxon>Eurotatoria</taxon>
        <taxon>Bdelloidea</taxon>
        <taxon>Philodinida</taxon>
        <taxon>Philodinidae</taxon>
        <taxon>Rotaria</taxon>
    </lineage>
</organism>
<comment type="caution">
    <text evidence="2">The sequence shown here is derived from an EMBL/GenBank/DDBJ whole genome shotgun (WGS) entry which is preliminary data.</text>
</comment>
<name>A0A8S3EKN1_9BILA</name>
<accession>A0A8S3EKN1</accession>
<dbReference type="EMBL" id="CAJOBI010228322">
    <property type="protein sequence ID" value="CAF5058554.1"/>
    <property type="molecule type" value="Genomic_DNA"/>
</dbReference>
<sequence>ELQQKQLEQQQQQQQQQQERLLAMAKSQAHEDEFANWLVREYVLH</sequence>